<dbReference type="InterPro" id="IPR046952">
    <property type="entry name" value="GSHR/TRXR-like"/>
</dbReference>
<dbReference type="GO" id="GO:0034599">
    <property type="term" value="P:cellular response to oxidative stress"/>
    <property type="evidence" value="ECO:0007669"/>
    <property type="project" value="TreeGrafter"/>
</dbReference>
<sequence>MSSRSLLPQFFFSIERHLTLGVARQTNFTRIGIRRVSYLKQKSVLALSTRHLFSDVKGFIPCHRFLSSNMPPVVPKTDPIKIVEDLIKNNRIAVFSKTTCPYCIKVKQLFSALNLEIGVIEVDTREDGADIQDALLQKTGQKTVPNVFVNGEHVGGCDKTIEAHHSGRLQFLLNKSQGDASVEMTDAVKYDYDLVVIGGGSGGLAASKEAALLGAKVAVCDFVVPTPIGTTWGLGGTCVNVGCIPKKLMHQAAILGQSVEDAKTFGWELPEKAKHDWTTMVGAIQAHIGSLNWGYRVALREKKVEYINAFAEFVDPHTLKTTDKRQKEKTITAKYILLATGGRPRYPDIPGAQEFGITSDDIFSLPHHPGKTLLVGASYIALECAGFLAGLGINSTVMVRSILLRGFDQQIANLIGNYMEKHKIRFQRGYVPIKLERIEEGSPEEGTPGRIMVTSQNEEGELMEEEYNTVLFAIGRDACTNKIGIEKANVMLNPKNGKVICDEKEQTNIPHIYAIGDILDGKLELTPVAIQAGRLLAKRLFGNGTLITDYVNVPTTVFTPLEYGCVGLSEEDAIAKYGADDIEVYHSFLTPLEVTVPKRDGNEGYAKLICVKSLDEKVVGFHILSPNAGEITQGFAIGLKLGAKKADFDNLIGIHPTIAEVFTTLNSTKSSGADVLQKGC</sequence>
<feature type="domain" description="Glutaredoxin" evidence="17">
    <location>
        <begin position="92"/>
        <end position="154"/>
    </location>
</feature>
<evidence type="ECO:0000313" key="20">
    <source>
        <dbReference type="EMBL" id="CAH0113153.1"/>
    </source>
</evidence>
<dbReference type="Gene3D" id="3.40.30.10">
    <property type="entry name" value="Glutaredoxin"/>
    <property type="match status" value="1"/>
</dbReference>
<dbReference type="InterPro" id="IPR011767">
    <property type="entry name" value="GLR_AS"/>
</dbReference>
<dbReference type="InterPro" id="IPR006338">
    <property type="entry name" value="Thioredoxin/glutathione_Rdtase"/>
</dbReference>
<dbReference type="InterPro" id="IPR036188">
    <property type="entry name" value="FAD/NAD-bd_sf"/>
</dbReference>
<dbReference type="InterPro" id="IPR023753">
    <property type="entry name" value="FAD/NAD-binding_dom"/>
</dbReference>
<feature type="domain" description="Pyridine nucleotide-disulphide oxidoreductase dimerisation" evidence="18">
    <location>
        <begin position="553"/>
        <end position="664"/>
    </location>
</feature>
<dbReference type="PANTHER" id="PTHR42737">
    <property type="entry name" value="GLUTATHIONE REDUCTASE"/>
    <property type="match status" value="1"/>
</dbReference>
<dbReference type="PROSITE" id="PS00195">
    <property type="entry name" value="GLUTAREDOXIN_1"/>
    <property type="match status" value="1"/>
</dbReference>
<dbReference type="NCBIfam" id="TIGR01438">
    <property type="entry name" value="TGR"/>
    <property type="match status" value="1"/>
</dbReference>
<dbReference type="GO" id="GO:0004791">
    <property type="term" value="F:thioredoxin-disulfide reductase (NADPH) activity"/>
    <property type="evidence" value="ECO:0007669"/>
    <property type="project" value="UniProtKB-EC"/>
</dbReference>
<dbReference type="GO" id="GO:0006749">
    <property type="term" value="P:glutathione metabolic process"/>
    <property type="evidence" value="ECO:0007669"/>
    <property type="project" value="TreeGrafter"/>
</dbReference>
<dbReference type="FunFam" id="3.50.50.60:FF:000190">
    <property type="entry name" value="Thioredoxin reductase"/>
    <property type="match status" value="1"/>
</dbReference>
<evidence type="ECO:0000256" key="11">
    <source>
        <dbReference type="ARBA" id="ARBA00023002"/>
    </source>
</evidence>
<dbReference type="Pfam" id="PF02852">
    <property type="entry name" value="Pyr_redox_dim"/>
    <property type="match status" value="1"/>
</dbReference>
<dbReference type="InterPro" id="IPR002109">
    <property type="entry name" value="Glutaredoxin"/>
</dbReference>
<comment type="function">
    <text evidence="15">Thioredoxin system is a major player in glutathione metabolism, due to the demonstrated absence of a glutathione reductase. Functionally interacts with the Sod/Cat reactive oxidation species (ROS) defense system and thereby has a role in preadult development and life span. Lack of a glutathione reductase suggests antioxidant defense in Drosophila, and probably in related insects, differs fundamentally from that in other organisms.</text>
</comment>
<comment type="catalytic activity">
    <reaction evidence="14">
        <text>[thioredoxin]-dithiol + NADP(+) = [thioredoxin]-disulfide + NADPH + H(+)</text>
        <dbReference type="Rhea" id="RHEA:20345"/>
        <dbReference type="Rhea" id="RHEA-COMP:10698"/>
        <dbReference type="Rhea" id="RHEA-COMP:10700"/>
        <dbReference type="ChEBI" id="CHEBI:15378"/>
        <dbReference type="ChEBI" id="CHEBI:29950"/>
        <dbReference type="ChEBI" id="CHEBI:50058"/>
        <dbReference type="ChEBI" id="CHEBI:57783"/>
        <dbReference type="ChEBI" id="CHEBI:58349"/>
        <dbReference type="EC" id="1.8.1.9"/>
    </reaction>
</comment>
<protein>
    <recommendedName>
        <fullName evidence="4">thioredoxin-disulfide reductase (NADPH)</fullName>
        <ecNumber evidence="4">1.8.1.9</ecNumber>
    </recommendedName>
</protein>
<dbReference type="EMBL" id="CAKKLH010000336">
    <property type="protein sequence ID" value="CAH0113153.1"/>
    <property type="molecule type" value="Genomic_DNA"/>
</dbReference>
<dbReference type="OrthoDB" id="5956163at2759"/>
<organism evidence="20 21">
    <name type="scientific">Daphnia galeata</name>
    <dbReference type="NCBI Taxonomy" id="27404"/>
    <lineage>
        <taxon>Eukaryota</taxon>
        <taxon>Metazoa</taxon>
        <taxon>Ecdysozoa</taxon>
        <taxon>Arthropoda</taxon>
        <taxon>Crustacea</taxon>
        <taxon>Branchiopoda</taxon>
        <taxon>Diplostraca</taxon>
        <taxon>Cladocera</taxon>
        <taxon>Anomopoda</taxon>
        <taxon>Daphniidae</taxon>
        <taxon>Daphnia</taxon>
    </lineage>
</organism>
<dbReference type="Gene3D" id="3.50.50.60">
    <property type="entry name" value="FAD/NAD(P)-binding domain"/>
    <property type="match status" value="2"/>
</dbReference>
<evidence type="ECO:0000256" key="15">
    <source>
        <dbReference type="ARBA" id="ARBA00054062"/>
    </source>
</evidence>
<dbReference type="PROSITE" id="PS51354">
    <property type="entry name" value="GLUTAREDOXIN_2"/>
    <property type="match status" value="1"/>
</dbReference>
<accession>A0A8J2S461</accession>
<dbReference type="InterPro" id="IPR012999">
    <property type="entry name" value="Pyr_OxRdtase_I_AS"/>
</dbReference>
<evidence type="ECO:0000259" key="19">
    <source>
        <dbReference type="Pfam" id="PF07992"/>
    </source>
</evidence>
<keyword evidence="6 16" id="KW-0285">Flavoprotein</keyword>
<name>A0A8J2S461_9CRUS</name>
<dbReference type="SUPFAM" id="SSF52833">
    <property type="entry name" value="Thioredoxin-like"/>
    <property type="match status" value="1"/>
</dbReference>
<evidence type="ECO:0000256" key="16">
    <source>
        <dbReference type="RuleBase" id="RU003691"/>
    </source>
</evidence>
<keyword evidence="21" id="KW-1185">Reference proteome</keyword>
<keyword evidence="10" id="KW-0249">Electron transport</keyword>
<dbReference type="GO" id="GO:0005829">
    <property type="term" value="C:cytosol"/>
    <property type="evidence" value="ECO:0007669"/>
    <property type="project" value="TreeGrafter"/>
</dbReference>
<evidence type="ECO:0000256" key="5">
    <source>
        <dbReference type="ARBA" id="ARBA00022448"/>
    </source>
</evidence>
<evidence type="ECO:0000256" key="14">
    <source>
        <dbReference type="ARBA" id="ARBA00048132"/>
    </source>
</evidence>
<evidence type="ECO:0000259" key="17">
    <source>
        <dbReference type="Pfam" id="PF00462"/>
    </source>
</evidence>
<dbReference type="SUPFAM" id="SSF51905">
    <property type="entry name" value="FAD/NAD(P)-binding domain"/>
    <property type="match status" value="1"/>
</dbReference>
<keyword evidence="12" id="KW-1015">Disulfide bond</keyword>
<evidence type="ECO:0000256" key="12">
    <source>
        <dbReference type="ARBA" id="ARBA00023157"/>
    </source>
</evidence>
<dbReference type="GO" id="GO:0050660">
    <property type="term" value="F:flavin adenine dinucleotide binding"/>
    <property type="evidence" value="ECO:0007669"/>
    <property type="project" value="InterPro"/>
</dbReference>
<dbReference type="InterPro" id="IPR011899">
    <property type="entry name" value="Glutaredoxin_euk/vir"/>
</dbReference>
<dbReference type="NCBIfam" id="TIGR02180">
    <property type="entry name" value="GRX_euk"/>
    <property type="match status" value="1"/>
</dbReference>
<feature type="domain" description="FAD/NAD(P)-binding" evidence="19">
    <location>
        <begin position="192"/>
        <end position="533"/>
    </location>
</feature>
<keyword evidence="8" id="KW-0521">NADP</keyword>
<dbReference type="Proteomes" id="UP000789390">
    <property type="component" value="Unassembled WGS sequence"/>
</dbReference>
<gene>
    <name evidence="20" type="ORF">DGAL_LOCUS16955</name>
</gene>
<dbReference type="FunFam" id="3.30.390.30:FF:000004">
    <property type="entry name" value="Thioredoxin reductase 1, cytoplasmic"/>
    <property type="match status" value="1"/>
</dbReference>
<evidence type="ECO:0000256" key="10">
    <source>
        <dbReference type="ARBA" id="ARBA00022982"/>
    </source>
</evidence>
<dbReference type="GO" id="GO:0045454">
    <property type="term" value="P:cell redox homeostasis"/>
    <property type="evidence" value="ECO:0007669"/>
    <property type="project" value="InterPro"/>
</dbReference>
<dbReference type="FunFam" id="3.40.30.10:FF:000093">
    <property type="entry name" value="Glutaredoxin 2"/>
    <property type="match status" value="1"/>
</dbReference>
<keyword evidence="9" id="KW-0712">Selenocysteine</keyword>
<dbReference type="SUPFAM" id="SSF55424">
    <property type="entry name" value="FAD/NAD-linked reductases, dimerisation (C-terminal) domain"/>
    <property type="match status" value="1"/>
</dbReference>
<dbReference type="PRINTS" id="PR00368">
    <property type="entry name" value="FADPNR"/>
</dbReference>
<evidence type="ECO:0000256" key="3">
    <source>
        <dbReference type="ARBA" id="ARBA00007532"/>
    </source>
</evidence>
<proteinExistence type="inferred from homology"/>
<comment type="function">
    <text evidence="2">Has a glutathione-disulfide oxidoreductase activity in the presence of NADPH and glutathione reductase. Reduces low molecular weight disulfides and proteins.</text>
</comment>
<dbReference type="InterPro" id="IPR036249">
    <property type="entry name" value="Thioredoxin-like_sf"/>
</dbReference>
<dbReference type="AlphaFoldDB" id="A0A8J2S461"/>
<dbReference type="Pfam" id="PF07992">
    <property type="entry name" value="Pyr_redox_2"/>
    <property type="match status" value="1"/>
</dbReference>
<evidence type="ECO:0000259" key="18">
    <source>
        <dbReference type="Pfam" id="PF02852"/>
    </source>
</evidence>
<keyword evidence="7 16" id="KW-0274">FAD</keyword>
<evidence type="ECO:0000256" key="7">
    <source>
        <dbReference type="ARBA" id="ARBA00022827"/>
    </source>
</evidence>
<comment type="caution">
    <text evidence="20">The sequence shown here is derived from an EMBL/GenBank/DDBJ whole genome shotgun (WGS) entry which is preliminary data.</text>
</comment>
<keyword evidence="11 16" id="KW-0560">Oxidoreductase</keyword>
<dbReference type="Gene3D" id="3.30.390.30">
    <property type="match status" value="1"/>
</dbReference>
<dbReference type="GO" id="GO:0004362">
    <property type="term" value="F:glutathione-disulfide reductase (NADPH) activity"/>
    <property type="evidence" value="ECO:0007669"/>
    <property type="project" value="TreeGrafter"/>
</dbReference>
<evidence type="ECO:0000313" key="21">
    <source>
        <dbReference type="Proteomes" id="UP000789390"/>
    </source>
</evidence>
<evidence type="ECO:0000256" key="6">
    <source>
        <dbReference type="ARBA" id="ARBA00022630"/>
    </source>
</evidence>
<comment type="similarity">
    <text evidence="3 16">Belongs to the class-I pyridine nucleotide-disulfide oxidoreductase family.</text>
</comment>
<evidence type="ECO:0000256" key="13">
    <source>
        <dbReference type="ARBA" id="ARBA00023284"/>
    </source>
</evidence>
<evidence type="ECO:0000256" key="2">
    <source>
        <dbReference type="ARBA" id="ARBA00002549"/>
    </source>
</evidence>
<dbReference type="GO" id="GO:0005739">
    <property type="term" value="C:mitochondrion"/>
    <property type="evidence" value="ECO:0007669"/>
    <property type="project" value="TreeGrafter"/>
</dbReference>
<dbReference type="InterPro" id="IPR004099">
    <property type="entry name" value="Pyr_nucl-diS_OxRdtase_dimer"/>
</dbReference>
<dbReference type="PANTHER" id="PTHR42737:SF8">
    <property type="entry name" value="THIOREDOXIN-DISULFIDE REDUCTASE"/>
    <property type="match status" value="1"/>
</dbReference>
<dbReference type="Pfam" id="PF00462">
    <property type="entry name" value="Glutaredoxin"/>
    <property type="match status" value="1"/>
</dbReference>
<evidence type="ECO:0000256" key="8">
    <source>
        <dbReference type="ARBA" id="ARBA00022857"/>
    </source>
</evidence>
<dbReference type="EC" id="1.8.1.9" evidence="4"/>
<evidence type="ECO:0000256" key="9">
    <source>
        <dbReference type="ARBA" id="ARBA00022933"/>
    </source>
</evidence>
<reference evidence="20" key="1">
    <citation type="submission" date="2021-11" db="EMBL/GenBank/DDBJ databases">
        <authorList>
            <person name="Schell T."/>
        </authorList>
    </citation>
    <scope>NUCLEOTIDE SEQUENCE</scope>
    <source>
        <strain evidence="20">M5</strain>
    </source>
</reference>
<comment type="cofactor">
    <cofactor evidence="1">
        <name>FAD</name>
        <dbReference type="ChEBI" id="CHEBI:57692"/>
    </cofactor>
</comment>
<dbReference type="PRINTS" id="PR00411">
    <property type="entry name" value="PNDRDTASEI"/>
</dbReference>
<evidence type="ECO:0000256" key="1">
    <source>
        <dbReference type="ARBA" id="ARBA00001974"/>
    </source>
</evidence>
<dbReference type="CDD" id="cd03419">
    <property type="entry name" value="GRX_GRXh_1_2_like"/>
    <property type="match status" value="1"/>
</dbReference>
<keyword evidence="13 16" id="KW-0676">Redox-active center</keyword>
<keyword evidence="5" id="KW-0813">Transport</keyword>
<dbReference type="InterPro" id="IPR016156">
    <property type="entry name" value="FAD/NAD-linked_Rdtase_dimer_sf"/>
</dbReference>
<evidence type="ECO:0000256" key="4">
    <source>
        <dbReference type="ARBA" id="ARBA00012610"/>
    </source>
</evidence>
<dbReference type="PROSITE" id="PS00076">
    <property type="entry name" value="PYRIDINE_REDOX_1"/>
    <property type="match status" value="1"/>
</dbReference>